<sequence>MYDWERLDAVTVEVDAPIEVPGVRGAPALNHSTVDLLTPFVVAIPTDGELVGLLAGLRGIRSTVSWLRTNVPEMPADAPREPLRSSPETLALTVTSVPFFVVSPPGS</sequence>
<reference evidence="1 2" key="1">
    <citation type="submission" date="2020-02" db="EMBL/GenBank/DDBJ databases">
        <title>Whole genome sequence of Halogeometricum borinquense strain wsp4.</title>
        <authorList>
            <person name="Verma D.K."/>
            <person name="Gopal K."/>
            <person name="Prasad E.S."/>
        </authorList>
    </citation>
    <scope>NUCLEOTIDE SEQUENCE [LARGE SCALE GENOMIC DNA]</scope>
    <source>
        <strain evidence="2">wsp4</strain>
    </source>
</reference>
<accession>A0A6C0UMY4</accession>
<gene>
    <name evidence="1" type="ORF">G3I44_08335</name>
</gene>
<dbReference type="GeneID" id="44079402"/>
<proteinExistence type="predicted"/>
<dbReference type="RefSeq" id="WP_163486224.1">
    <property type="nucleotide sequence ID" value="NZ_CP048739.1"/>
</dbReference>
<evidence type="ECO:0000313" key="1">
    <source>
        <dbReference type="EMBL" id="QIB74288.1"/>
    </source>
</evidence>
<organism evidence="1 2">
    <name type="scientific">Halogeometricum borinquense</name>
    <dbReference type="NCBI Taxonomy" id="60847"/>
    <lineage>
        <taxon>Archaea</taxon>
        <taxon>Methanobacteriati</taxon>
        <taxon>Methanobacteriota</taxon>
        <taxon>Stenosarchaea group</taxon>
        <taxon>Halobacteria</taxon>
        <taxon>Halobacteriales</taxon>
        <taxon>Haloferacaceae</taxon>
        <taxon>Halogeometricum</taxon>
    </lineage>
</organism>
<protein>
    <submittedName>
        <fullName evidence="1">Uncharacterized protein</fullName>
    </submittedName>
</protein>
<dbReference type="AlphaFoldDB" id="A0A6C0UMY4"/>
<dbReference type="Proteomes" id="UP000465846">
    <property type="component" value="Chromosome"/>
</dbReference>
<evidence type="ECO:0000313" key="2">
    <source>
        <dbReference type="Proteomes" id="UP000465846"/>
    </source>
</evidence>
<dbReference type="EMBL" id="CP048739">
    <property type="protein sequence ID" value="QIB74288.1"/>
    <property type="molecule type" value="Genomic_DNA"/>
</dbReference>
<name>A0A6C0UMY4_9EURY</name>